<sequence>MFFLYALVRTVYFSFTDYDLFSDAVWVGLSNFKALLSMIYSYYHWQTPSGSH</sequence>
<dbReference type="Proteomes" id="UP000031666">
    <property type="component" value="Unassembled WGS sequence"/>
</dbReference>
<protein>
    <submittedName>
        <fullName evidence="1">Uncharacterized protein</fullName>
    </submittedName>
</protein>
<proteinExistence type="predicted"/>
<organism evidence="1 2">
    <name type="scientific">Vibrio ishigakensis</name>
    <dbReference type="NCBI Taxonomy" id="1481914"/>
    <lineage>
        <taxon>Bacteria</taxon>
        <taxon>Pseudomonadati</taxon>
        <taxon>Pseudomonadota</taxon>
        <taxon>Gammaproteobacteria</taxon>
        <taxon>Vibrionales</taxon>
        <taxon>Vibrionaceae</taxon>
        <taxon>Vibrio</taxon>
    </lineage>
</organism>
<reference evidence="1 2" key="1">
    <citation type="submission" date="2015-01" db="EMBL/GenBank/DDBJ databases">
        <title>Vibrio sp. C94 JCM 19241 whole genome shotgun sequence.</title>
        <authorList>
            <person name="Sawabe T."/>
            <person name="Meirelles P."/>
            <person name="Feng G."/>
            <person name="Sayaka M."/>
            <person name="Hattori M."/>
            <person name="Ohkuma M."/>
        </authorList>
    </citation>
    <scope>NUCLEOTIDE SEQUENCE [LARGE SCALE GENOMIC DNA]</scope>
    <source>
        <strain evidence="2">JCM 19241</strain>
    </source>
</reference>
<dbReference type="STRING" id="1481914.JCM19241_867"/>
<comment type="caution">
    <text evidence="1">The sequence shown here is derived from an EMBL/GenBank/DDBJ whole genome shotgun (WGS) entry which is preliminary data.</text>
</comment>
<accession>A0A0B8QIX9</accession>
<dbReference type="AlphaFoldDB" id="A0A0B8QIX9"/>
<reference evidence="1 2" key="2">
    <citation type="submission" date="2015-01" db="EMBL/GenBank/DDBJ databases">
        <authorList>
            <consortium name="NBRP consortium"/>
            <person name="Sawabe T."/>
            <person name="Meirelles P."/>
            <person name="Feng G."/>
            <person name="Sayaka M."/>
            <person name="Hattori M."/>
            <person name="Ohkuma M."/>
        </authorList>
    </citation>
    <scope>NUCLEOTIDE SEQUENCE [LARGE SCALE GENOMIC DNA]</scope>
    <source>
        <strain evidence="2">JCM 19241</strain>
    </source>
</reference>
<dbReference type="EMBL" id="BBSC01000003">
    <property type="protein sequence ID" value="GAM74524.1"/>
    <property type="molecule type" value="Genomic_DNA"/>
</dbReference>
<name>A0A0B8QIX9_9VIBR</name>
<evidence type="ECO:0000313" key="2">
    <source>
        <dbReference type="Proteomes" id="UP000031666"/>
    </source>
</evidence>
<gene>
    <name evidence="1" type="ORF">JCM19241_867</name>
</gene>
<evidence type="ECO:0000313" key="1">
    <source>
        <dbReference type="EMBL" id="GAM74524.1"/>
    </source>
</evidence>